<evidence type="ECO:0000313" key="1">
    <source>
        <dbReference type="EMBL" id="KAK4030874.1"/>
    </source>
</evidence>
<evidence type="ECO:0000313" key="2">
    <source>
        <dbReference type="Proteomes" id="UP001234178"/>
    </source>
</evidence>
<organism evidence="1 2">
    <name type="scientific">Daphnia magna</name>
    <dbReference type="NCBI Taxonomy" id="35525"/>
    <lineage>
        <taxon>Eukaryota</taxon>
        <taxon>Metazoa</taxon>
        <taxon>Ecdysozoa</taxon>
        <taxon>Arthropoda</taxon>
        <taxon>Crustacea</taxon>
        <taxon>Branchiopoda</taxon>
        <taxon>Diplostraca</taxon>
        <taxon>Cladocera</taxon>
        <taxon>Anomopoda</taxon>
        <taxon>Daphniidae</taxon>
        <taxon>Daphnia</taxon>
    </lineage>
</organism>
<protein>
    <submittedName>
        <fullName evidence="1">Uncharacterized protein</fullName>
    </submittedName>
</protein>
<keyword evidence="2" id="KW-1185">Reference proteome</keyword>
<name>A0ABR0B0G6_9CRUS</name>
<reference evidence="1 2" key="1">
    <citation type="journal article" date="2023" name="Nucleic Acids Res.">
        <title>The hologenome of Daphnia magna reveals possible DNA methylation and microbiome-mediated evolution of the host genome.</title>
        <authorList>
            <person name="Chaturvedi A."/>
            <person name="Li X."/>
            <person name="Dhandapani V."/>
            <person name="Marshall H."/>
            <person name="Kissane S."/>
            <person name="Cuenca-Cambronero M."/>
            <person name="Asole G."/>
            <person name="Calvet F."/>
            <person name="Ruiz-Romero M."/>
            <person name="Marangio P."/>
            <person name="Guigo R."/>
            <person name="Rago D."/>
            <person name="Mirbahai L."/>
            <person name="Eastwood N."/>
            <person name="Colbourne J.K."/>
            <person name="Zhou J."/>
            <person name="Mallon E."/>
            <person name="Orsini L."/>
        </authorList>
    </citation>
    <scope>NUCLEOTIDE SEQUENCE [LARGE SCALE GENOMIC DNA]</scope>
    <source>
        <strain evidence="1">LRV0_1</strain>
    </source>
</reference>
<gene>
    <name evidence="1" type="ORF">OUZ56_024261</name>
</gene>
<comment type="caution">
    <text evidence="1">The sequence shown here is derived from an EMBL/GenBank/DDBJ whole genome shotgun (WGS) entry which is preliminary data.</text>
</comment>
<proteinExistence type="predicted"/>
<dbReference type="Proteomes" id="UP001234178">
    <property type="component" value="Unassembled WGS sequence"/>
</dbReference>
<accession>A0ABR0B0G6</accession>
<dbReference type="EMBL" id="JAOYFB010000039">
    <property type="protein sequence ID" value="KAK4030874.1"/>
    <property type="molecule type" value="Genomic_DNA"/>
</dbReference>
<sequence>MLGNGNHADQPLLVKSGPFCETVSPLAINALANFVIPCQRFIRTRVIEPLLKDGSDLTAMLFKAVNFLVMRTVLIAFRFSSTRGSVSKIYITVIFGTLQQEEEGVRETISP</sequence>